<protein>
    <submittedName>
        <fullName evidence="2">Pilus assembly protein CpaE</fullName>
    </submittedName>
</protein>
<dbReference type="InterPro" id="IPR031580">
    <property type="entry name" value="TadZ_N"/>
</dbReference>
<dbReference type="EMBL" id="FQWZ01000004">
    <property type="protein sequence ID" value="SHG92810.1"/>
    <property type="molecule type" value="Genomic_DNA"/>
</dbReference>
<dbReference type="STRING" id="490188.SAMN04488068_1855"/>
<dbReference type="OrthoDB" id="5813333at2"/>
<dbReference type="SUPFAM" id="SSF52540">
    <property type="entry name" value="P-loop containing nucleoside triphosphate hydrolases"/>
    <property type="match status" value="1"/>
</dbReference>
<gene>
    <name evidence="2" type="ORF">SAMN04488068_1855</name>
</gene>
<evidence type="ECO:0000259" key="1">
    <source>
        <dbReference type="Pfam" id="PF16968"/>
    </source>
</evidence>
<feature type="domain" description="Pilus assembly protein TadZ N-terminal" evidence="1">
    <location>
        <begin position="4"/>
        <end position="130"/>
    </location>
</feature>
<organism evidence="2 3">
    <name type="scientific">Hydrocarboniphaga daqingensis</name>
    <dbReference type="NCBI Taxonomy" id="490188"/>
    <lineage>
        <taxon>Bacteria</taxon>
        <taxon>Pseudomonadati</taxon>
        <taxon>Pseudomonadota</taxon>
        <taxon>Gammaproteobacteria</taxon>
        <taxon>Nevskiales</taxon>
        <taxon>Nevskiaceae</taxon>
        <taxon>Hydrocarboniphaga</taxon>
    </lineage>
</organism>
<dbReference type="Pfam" id="PF16968">
    <property type="entry name" value="TadZ_N"/>
    <property type="match status" value="1"/>
</dbReference>
<dbReference type="Gene3D" id="3.40.50.2300">
    <property type="match status" value="1"/>
</dbReference>
<dbReference type="AlphaFoldDB" id="A0A1M5NTI1"/>
<evidence type="ECO:0000313" key="3">
    <source>
        <dbReference type="Proteomes" id="UP000199758"/>
    </source>
</evidence>
<dbReference type="SUPFAM" id="SSF52172">
    <property type="entry name" value="CheY-like"/>
    <property type="match status" value="1"/>
</dbReference>
<dbReference type="Proteomes" id="UP000199758">
    <property type="component" value="Unassembled WGS sequence"/>
</dbReference>
<proteinExistence type="predicted"/>
<sequence length="398" mass="43292">MKTQAFVVADDPVYANWLQTAVATADFSLIRPIDTEDLLSRLEFSGRPELLFIEFHPENAEQRGAMVESVVDRFPELIVVGLGVDNNPALVLAAMRSGARDFFVLRRDEANIAALVGKLLRRTSTAVPSVRGKQGVLATVLSAHPHDGIAFMAEHLACACQERLRLKERVLLLDLATPAGASSVFLNLSPTYGVLDAINDVHRCDATLIETAFPKHESGLYVLSLPEELLGRPHIDSDPLLRLIAVLRGLFACVVLAVDGFTSLDVLRAVLAQSDRTLLVTDQSILKSRHNKYLLRALRGEDAPMDRVGLVIDQYRHRLGLEPESLAELLGLPLLATLGANAASRIQAMNSGESLFKSNPKDPYVIEMRRLATALITGAPVESAEPAASKSLLGRLFG</sequence>
<dbReference type="InterPro" id="IPR027417">
    <property type="entry name" value="P-loop_NTPase"/>
</dbReference>
<name>A0A1M5NTI1_9GAMM</name>
<keyword evidence="3" id="KW-1185">Reference proteome</keyword>
<accession>A0A1M5NTI1</accession>
<evidence type="ECO:0000313" key="2">
    <source>
        <dbReference type="EMBL" id="SHG92810.1"/>
    </source>
</evidence>
<reference evidence="2 3" key="1">
    <citation type="submission" date="2016-11" db="EMBL/GenBank/DDBJ databases">
        <authorList>
            <person name="Jaros S."/>
            <person name="Januszkiewicz K."/>
            <person name="Wedrychowicz H."/>
        </authorList>
    </citation>
    <scope>NUCLEOTIDE SEQUENCE [LARGE SCALE GENOMIC DNA]</scope>
    <source>
        <strain evidence="2 3">CGMCC 1.7049</strain>
    </source>
</reference>
<dbReference type="Gene3D" id="3.40.50.300">
    <property type="entry name" value="P-loop containing nucleotide triphosphate hydrolases"/>
    <property type="match status" value="1"/>
</dbReference>
<dbReference type="RefSeq" id="WP_072896814.1">
    <property type="nucleotide sequence ID" value="NZ_FQWZ01000004.1"/>
</dbReference>
<dbReference type="InterPro" id="IPR011006">
    <property type="entry name" value="CheY-like_superfamily"/>
</dbReference>